<comment type="caution">
    <text evidence="12">The sequence shown here is derived from an EMBL/GenBank/DDBJ whole genome shotgun (WGS) entry which is preliminary data.</text>
</comment>
<keyword evidence="13" id="KW-1185">Reference proteome</keyword>
<evidence type="ECO:0000256" key="8">
    <source>
        <dbReference type="ARBA" id="ARBA00023136"/>
    </source>
</evidence>
<feature type="transmembrane region" description="Helical" evidence="11">
    <location>
        <begin position="313"/>
        <end position="331"/>
    </location>
</feature>
<protein>
    <recommendedName>
        <fullName evidence="10">Xylose transport system permease protein XylH</fullName>
    </recommendedName>
</protein>
<evidence type="ECO:0000313" key="12">
    <source>
        <dbReference type="EMBL" id="MBD9698913.1"/>
    </source>
</evidence>
<evidence type="ECO:0000256" key="11">
    <source>
        <dbReference type="SAM" id="Phobius"/>
    </source>
</evidence>
<evidence type="ECO:0000256" key="3">
    <source>
        <dbReference type="ARBA" id="ARBA00022475"/>
    </source>
</evidence>
<feature type="transmembrane region" description="Helical" evidence="11">
    <location>
        <begin position="363"/>
        <end position="380"/>
    </location>
</feature>
<comment type="function">
    <text evidence="9">Part of the binding-protein-dependent transport system for D-xylose. Probably responsible for the translocation of the substrate across the membrane.</text>
</comment>
<feature type="transmembrane region" description="Helical" evidence="11">
    <location>
        <begin position="51"/>
        <end position="67"/>
    </location>
</feature>
<dbReference type="PANTHER" id="PTHR32196">
    <property type="entry name" value="ABC TRANSPORTER PERMEASE PROTEIN YPHD-RELATED-RELATED"/>
    <property type="match status" value="1"/>
</dbReference>
<feature type="transmembrane region" description="Helical" evidence="11">
    <location>
        <begin position="231"/>
        <end position="249"/>
    </location>
</feature>
<feature type="transmembrane region" description="Helical" evidence="11">
    <location>
        <begin position="165"/>
        <end position="186"/>
    </location>
</feature>
<feature type="transmembrane region" description="Helical" evidence="11">
    <location>
        <begin position="207"/>
        <end position="225"/>
    </location>
</feature>
<feature type="transmembrane region" description="Helical" evidence="11">
    <location>
        <begin position="279"/>
        <end position="301"/>
    </location>
</feature>
<organism evidence="12 13">
    <name type="scientific">Flavimobilis rhizosphaerae</name>
    <dbReference type="NCBI Taxonomy" id="2775421"/>
    <lineage>
        <taxon>Bacteria</taxon>
        <taxon>Bacillati</taxon>
        <taxon>Actinomycetota</taxon>
        <taxon>Actinomycetes</taxon>
        <taxon>Micrococcales</taxon>
        <taxon>Jonesiaceae</taxon>
        <taxon>Flavimobilis</taxon>
    </lineage>
</organism>
<keyword evidence="2" id="KW-0813">Transport</keyword>
<evidence type="ECO:0000256" key="2">
    <source>
        <dbReference type="ARBA" id="ARBA00022448"/>
    </source>
</evidence>
<evidence type="ECO:0000256" key="10">
    <source>
        <dbReference type="ARBA" id="ARBA00035686"/>
    </source>
</evidence>
<keyword evidence="3" id="KW-1003">Cell membrane</keyword>
<keyword evidence="4" id="KW-0997">Cell inner membrane</keyword>
<dbReference type="EMBL" id="JACZDF010000002">
    <property type="protein sequence ID" value="MBD9698913.1"/>
    <property type="molecule type" value="Genomic_DNA"/>
</dbReference>
<feature type="transmembrane region" description="Helical" evidence="11">
    <location>
        <begin position="124"/>
        <end position="145"/>
    </location>
</feature>
<comment type="subcellular location">
    <subcellularLocation>
        <location evidence="1">Cell membrane</location>
        <topology evidence="1">Multi-pass membrane protein</topology>
    </subcellularLocation>
</comment>
<feature type="transmembrane region" description="Helical" evidence="11">
    <location>
        <begin position="21"/>
        <end position="39"/>
    </location>
</feature>
<feature type="transmembrane region" description="Helical" evidence="11">
    <location>
        <begin position="97"/>
        <end position="117"/>
    </location>
</feature>
<name>A0ABR9DP67_9MICO</name>
<feature type="transmembrane region" description="Helical" evidence="11">
    <location>
        <begin position="338"/>
        <end position="357"/>
    </location>
</feature>
<keyword evidence="8 11" id="KW-0472">Membrane</keyword>
<reference evidence="12 13" key="1">
    <citation type="submission" date="2020-09" db="EMBL/GenBank/DDBJ databases">
        <title>Flavimobilis rhizosphaerae sp. nov., isolated from rhizosphere soil of Spartina alterniflora.</title>
        <authorList>
            <person name="Hanqin C."/>
        </authorList>
    </citation>
    <scope>NUCLEOTIDE SEQUENCE [LARGE SCALE GENOMIC DNA]</scope>
    <source>
        <strain evidence="12 13">GY 10621</strain>
    </source>
</reference>
<proteinExistence type="predicted"/>
<evidence type="ECO:0000256" key="6">
    <source>
        <dbReference type="ARBA" id="ARBA00022692"/>
    </source>
</evidence>
<sequence length="389" mass="39337">MSGLDLSRLRDLAGRRAAGGLAALAVVWIVLGVATPRFLSADNLVNVTQQSAVTGMLTLGVVLVMLIGHLDISVGAVSGLGSATVAVAVVQHGLPEVVAILLAVLTGVVLGLAYGLLSTRLGLPGFVLTLAGLLVALGLQLQVLGRTGAVNLPFETGLVRFAQQAYVATPVALGVGAFVVVVVGFLGAHERRRRDRAGLAGDSWVRIGTRTGLLAALLLGGTLYLSTARGVGWMFVLFLVVVMVVDVCLRRTSWGRHVRAIGGSVESARRAGLGVDRTIISVYVLCSSLAAFGGVLAAGRLAAANQGTGGAELSLTAIAAALIGGASLYGGRGSAWSAVLGVAVVQSISTGLAMLGAEASVRYLILGVVLVVAVAIDASGKREGGRGRA</sequence>
<dbReference type="RefSeq" id="WP_192278555.1">
    <property type="nucleotide sequence ID" value="NZ_JACZDF010000002.1"/>
</dbReference>
<dbReference type="Pfam" id="PF02653">
    <property type="entry name" value="BPD_transp_2"/>
    <property type="match status" value="1"/>
</dbReference>
<keyword evidence="6 11" id="KW-0812">Transmembrane</keyword>
<keyword evidence="7 11" id="KW-1133">Transmembrane helix</keyword>
<dbReference type="Proteomes" id="UP000642107">
    <property type="component" value="Unassembled WGS sequence"/>
</dbReference>
<keyword evidence="5" id="KW-0762">Sugar transport</keyword>
<gene>
    <name evidence="12" type="ORF">IGS67_05315</name>
</gene>
<accession>A0ABR9DP67</accession>
<evidence type="ECO:0000256" key="9">
    <source>
        <dbReference type="ARBA" id="ARBA00035611"/>
    </source>
</evidence>
<evidence type="ECO:0000313" key="13">
    <source>
        <dbReference type="Proteomes" id="UP000642107"/>
    </source>
</evidence>
<dbReference type="InterPro" id="IPR001851">
    <property type="entry name" value="ABC_transp_permease"/>
</dbReference>
<evidence type="ECO:0000256" key="5">
    <source>
        <dbReference type="ARBA" id="ARBA00022597"/>
    </source>
</evidence>
<evidence type="ECO:0000256" key="1">
    <source>
        <dbReference type="ARBA" id="ARBA00004651"/>
    </source>
</evidence>
<evidence type="ECO:0000256" key="4">
    <source>
        <dbReference type="ARBA" id="ARBA00022519"/>
    </source>
</evidence>
<feature type="transmembrane region" description="Helical" evidence="11">
    <location>
        <begin position="74"/>
        <end position="91"/>
    </location>
</feature>
<dbReference type="PANTHER" id="PTHR32196:SF32">
    <property type="entry name" value="XYLOSE TRANSPORT SYSTEM PERMEASE PROTEIN XYLH"/>
    <property type="match status" value="1"/>
</dbReference>
<evidence type="ECO:0000256" key="7">
    <source>
        <dbReference type="ARBA" id="ARBA00022989"/>
    </source>
</evidence>